<name>A0A3D8SBW7_9EURO</name>
<comment type="caution">
    <text evidence="1">The sequence shown here is derived from an EMBL/GenBank/DDBJ whole genome shotgun (WGS) entry which is preliminary data.</text>
</comment>
<proteinExistence type="predicted"/>
<gene>
    <name evidence="1" type="ORF">DSM5745_04142</name>
</gene>
<sequence length="96" mass="10975">MHTEFSAHPPQRPAFKRPAPIPSVRLRRWSIPLLALAIGTYGYTRLGAMQADSPYQVSNQLAEEERLRKNAQLMEAYGYKDNVDDLQKALEAYEVQ</sequence>
<dbReference type="RefSeq" id="XP_026605154.1">
    <property type="nucleotide sequence ID" value="XM_026746158.1"/>
</dbReference>
<dbReference type="EMBL" id="PVWQ01000004">
    <property type="protein sequence ID" value="RDW83816.1"/>
    <property type="molecule type" value="Genomic_DNA"/>
</dbReference>
<dbReference type="AlphaFoldDB" id="A0A3D8SBW7"/>
<keyword evidence="2" id="KW-1185">Reference proteome</keyword>
<dbReference type="STRING" id="1810919.A0A3D8SBW7"/>
<dbReference type="OrthoDB" id="4338954at2759"/>
<evidence type="ECO:0000313" key="1">
    <source>
        <dbReference type="EMBL" id="RDW83816.1"/>
    </source>
</evidence>
<dbReference type="GeneID" id="38114512"/>
<organism evidence="1 2">
    <name type="scientific">Aspergillus mulundensis</name>
    <dbReference type="NCBI Taxonomy" id="1810919"/>
    <lineage>
        <taxon>Eukaryota</taxon>
        <taxon>Fungi</taxon>
        <taxon>Dikarya</taxon>
        <taxon>Ascomycota</taxon>
        <taxon>Pezizomycotina</taxon>
        <taxon>Eurotiomycetes</taxon>
        <taxon>Eurotiomycetidae</taxon>
        <taxon>Eurotiales</taxon>
        <taxon>Aspergillaceae</taxon>
        <taxon>Aspergillus</taxon>
        <taxon>Aspergillus subgen. Nidulantes</taxon>
    </lineage>
</organism>
<accession>A0A3D8SBW7</accession>
<protein>
    <submittedName>
        <fullName evidence="1">Uncharacterized protein</fullName>
    </submittedName>
</protein>
<reference evidence="1 2" key="1">
    <citation type="journal article" date="2018" name="IMA Fungus">
        <title>IMA Genome-F 9: Draft genome sequence of Annulohypoxylon stygium, Aspergillus mulundensis, Berkeleyomyces basicola (syn. Thielaviopsis basicola), Ceratocystis smalleyi, two Cercospora beticola strains, Coleophoma cylindrospora, Fusarium fracticaudum, Phialophora cf. hyalina, and Morchella septimelata.</title>
        <authorList>
            <person name="Wingfield B.D."/>
            <person name="Bills G.F."/>
            <person name="Dong Y."/>
            <person name="Huang W."/>
            <person name="Nel W.J."/>
            <person name="Swalarsk-Parry B.S."/>
            <person name="Vaghefi N."/>
            <person name="Wilken P.M."/>
            <person name="An Z."/>
            <person name="de Beer Z.W."/>
            <person name="De Vos L."/>
            <person name="Chen L."/>
            <person name="Duong T.A."/>
            <person name="Gao Y."/>
            <person name="Hammerbacher A."/>
            <person name="Kikkert J.R."/>
            <person name="Li Y."/>
            <person name="Li H."/>
            <person name="Li K."/>
            <person name="Li Q."/>
            <person name="Liu X."/>
            <person name="Ma X."/>
            <person name="Naidoo K."/>
            <person name="Pethybridge S.J."/>
            <person name="Sun J."/>
            <person name="Steenkamp E.T."/>
            <person name="van der Nest M.A."/>
            <person name="van Wyk S."/>
            <person name="Wingfield M.J."/>
            <person name="Xiong C."/>
            <person name="Yue Q."/>
            <person name="Zhang X."/>
        </authorList>
    </citation>
    <scope>NUCLEOTIDE SEQUENCE [LARGE SCALE GENOMIC DNA]</scope>
    <source>
        <strain evidence="1 2">DSM 5745</strain>
    </source>
</reference>
<dbReference type="Proteomes" id="UP000256690">
    <property type="component" value="Unassembled WGS sequence"/>
</dbReference>
<evidence type="ECO:0000313" key="2">
    <source>
        <dbReference type="Proteomes" id="UP000256690"/>
    </source>
</evidence>